<accession>A0AAD6KMS9</accession>
<keyword evidence="2" id="KW-1185">Reference proteome</keyword>
<sequence length="133" mass="15004">MKAKLRPKYLKNNSRYASPDRFPPCFTSRLLLGPEEVVAEQIAFHKDGPRGVHFRRACPGEKGIIQYTGGLRGARASSLAYRWDPPNGLTIWRSIDDYFKPEEVPACIVTCGGLRRGINTVILWSWEVMGVLI</sequence>
<evidence type="ECO:0000313" key="2">
    <source>
        <dbReference type="Proteomes" id="UP001162972"/>
    </source>
</evidence>
<organism evidence="1 2">
    <name type="scientific">Salix udensis</name>
    <dbReference type="NCBI Taxonomy" id="889485"/>
    <lineage>
        <taxon>Eukaryota</taxon>
        <taxon>Viridiplantae</taxon>
        <taxon>Streptophyta</taxon>
        <taxon>Embryophyta</taxon>
        <taxon>Tracheophyta</taxon>
        <taxon>Spermatophyta</taxon>
        <taxon>Magnoliopsida</taxon>
        <taxon>eudicotyledons</taxon>
        <taxon>Gunneridae</taxon>
        <taxon>Pentapetalae</taxon>
        <taxon>rosids</taxon>
        <taxon>fabids</taxon>
        <taxon>Malpighiales</taxon>
        <taxon>Salicaceae</taxon>
        <taxon>Saliceae</taxon>
        <taxon>Salix</taxon>
    </lineage>
</organism>
<protein>
    <submittedName>
        <fullName evidence="1">Uncharacterized protein</fullName>
    </submittedName>
</protein>
<reference evidence="1 2" key="1">
    <citation type="journal article" date="2023" name="Int. J. Mol. Sci.">
        <title>De Novo Assembly and Annotation of 11 Diverse Shrub Willow (Salix) Genomes Reveals Novel Gene Organization in Sex-Linked Regions.</title>
        <authorList>
            <person name="Hyden B."/>
            <person name="Feng K."/>
            <person name="Yates T.B."/>
            <person name="Jawdy S."/>
            <person name="Cereghino C."/>
            <person name="Smart L.B."/>
            <person name="Muchero W."/>
        </authorList>
    </citation>
    <scope>NUCLEOTIDE SEQUENCE [LARGE SCALE GENOMIC DNA]</scope>
    <source>
        <tissue evidence="1">Shoot tip</tissue>
    </source>
</reference>
<dbReference type="Proteomes" id="UP001162972">
    <property type="component" value="Chromosome 1"/>
</dbReference>
<evidence type="ECO:0000313" key="1">
    <source>
        <dbReference type="EMBL" id="KAJ6426323.1"/>
    </source>
</evidence>
<proteinExistence type="predicted"/>
<name>A0AAD6KMS9_9ROSI</name>
<gene>
    <name evidence="1" type="ORF">OIU84_022018</name>
</gene>
<dbReference type="AlphaFoldDB" id="A0AAD6KMS9"/>
<dbReference type="EMBL" id="JAPFFJ010000005">
    <property type="protein sequence ID" value="KAJ6426323.1"/>
    <property type="molecule type" value="Genomic_DNA"/>
</dbReference>
<comment type="caution">
    <text evidence="1">The sequence shown here is derived from an EMBL/GenBank/DDBJ whole genome shotgun (WGS) entry which is preliminary data.</text>
</comment>